<dbReference type="RefSeq" id="WP_399616297.1">
    <property type="nucleotide sequence ID" value="NZ_JBITYT010000008.1"/>
</dbReference>
<gene>
    <name evidence="1" type="ORF">ACIGW0_19360</name>
</gene>
<evidence type="ECO:0000313" key="1">
    <source>
        <dbReference type="EMBL" id="MFI9121538.1"/>
    </source>
</evidence>
<reference evidence="1 2" key="1">
    <citation type="submission" date="2024-10" db="EMBL/GenBank/DDBJ databases">
        <title>The Natural Products Discovery Center: Release of the First 8490 Sequenced Strains for Exploring Actinobacteria Biosynthetic Diversity.</title>
        <authorList>
            <person name="Kalkreuter E."/>
            <person name="Kautsar S.A."/>
            <person name="Yang D."/>
            <person name="Bader C.D."/>
            <person name="Teijaro C.N."/>
            <person name="Fluegel L."/>
            <person name="Davis C.M."/>
            <person name="Simpson J.R."/>
            <person name="Lauterbach L."/>
            <person name="Steele A.D."/>
            <person name="Gui C."/>
            <person name="Meng S."/>
            <person name="Li G."/>
            <person name="Viehrig K."/>
            <person name="Ye F."/>
            <person name="Su P."/>
            <person name="Kiefer A.F."/>
            <person name="Nichols A."/>
            <person name="Cepeda A.J."/>
            <person name="Yan W."/>
            <person name="Fan B."/>
            <person name="Jiang Y."/>
            <person name="Adhikari A."/>
            <person name="Zheng C.-J."/>
            <person name="Schuster L."/>
            <person name="Cowan T.M."/>
            <person name="Smanski M.J."/>
            <person name="Chevrette M.G."/>
            <person name="De Carvalho L.P.S."/>
            <person name="Shen B."/>
        </authorList>
    </citation>
    <scope>NUCLEOTIDE SEQUENCE [LARGE SCALE GENOMIC DNA]</scope>
    <source>
        <strain evidence="1 2">NPDC053346</strain>
    </source>
</reference>
<dbReference type="InterPro" id="IPR011989">
    <property type="entry name" value="ARM-like"/>
</dbReference>
<name>A0ABW8CVD0_STRBI</name>
<evidence type="ECO:0000313" key="2">
    <source>
        <dbReference type="Proteomes" id="UP001614391"/>
    </source>
</evidence>
<comment type="caution">
    <text evidence="1">The sequence shown here is derived from an EMBL/GenBank/DDBJ whole genome shotgun (WGS) entry which is preliminary data.</text>
</comment>
<dbReference type="InterPro" id="IPR016024">
    <property type="entry name" value="ARM-type_fold"/>
</dbReference>
<dbReference type="Gene3D" id="1.25.10.10">
    <property type="entry name" value="Leucine-rich Repeat Variant"/>
    <property type="match status" value="1"/>
</dbReference>
<dbReference type="Proteomes" id="UP001614391">
    <property type="component" value="Unassembled WGS sequence"/>
</dbReference>
<sequence>MDLDGYARLTARIEKAWEEFDDPATPHRDFHLDEISDVLEAGPLTQEDAERAVGRMVGVALSGDEDRAVLESALHAICTAGTRYALPLPLVRPLADAADRFDPPLLAYVLSALGSTYDKAATPFAERFLDHPHPGIRREAEDALTEIRWRYRHEPIRGALPDALG</sequence>
<accession>A0ABW8CVD0</accession>
<organism evidence="1 2">
    <name type="scientific">Streptomyces bikiniensis</name>
    <dbReference type="NCBI Taxonomy" id="1896"/>
    <lineage>
        <taxon>Bacteria</taxon>
        <taxon>Bacillati</taxon>
        <taxon>Actinomycetota</taxon>
        <taxon>Actinomycetes</taxon>
        <taxon>Kitasatosporales</taxon>
        <taxon>Streptomycetaceae</taxon>
        <taxon>Streptomyces</taxon>
    </lineage>
</organism>
<keyword evidence="2" id="KW-1185">Reference proteome</keyword>
<protein>
    <submittedName>
        <fullName evidence="1">HEAT repeat domain-containing protein</fullName>
    </submittedName>
</protein>
<proteinExistence type="predicted"/>
<dbReference type="SUPFAM" id="SSF48371">
    <property type="entry name" value="ARM repeat"/>
    <property type="match status" value="1"/>
</dbReference>
<dbReference type="EMBL" id="JBITYT010000008">
    <property type="protein sequence ID" value="MFI9121538.1"/>
    <property type="molecule type" value="Genomic_DNA"/>
</dbReference>